<comment type="caution">
    <text evidence="7">The sequence shown here is derived from an EMBL/GenBank/DDBJ whole genome shotgun (WGS) entry which is preliminary data.</text>
</comment>
<dbReference type="PROSITE" id="PS50234">
    <property type="entry name" value="VWFA"/>
    <property type="match status" value="1"/>
</dbReference>
<dbReference type="InterPro" id="IPR002035">
    <property type="entry name" value="VWF_A"/>
</dbReference>
<dbReference type="Gene3D" id="3.40.50.410">
    <property type="entry name" value="von Willebrand factor, type A domain"/>
    <property type="match status" value="1"/>
</dbReference>
<dbReference type="SUPFAM" id="SSF53300">
    <property type="entry name" value="vWA-like"/>
    <property type="match status" value="1"/>
</dbReference>
<dbReference type="Pfam" id="PF13519">
    <property type="entry name" value="VWA_2"/>
    <property type="match status" value="1"/>
</dbReference>
<gene>
    <name evidence="7" type="ORF">COV29_00470</name>
</gene>
<feature type="transmembrane region" description="Helical" evidence="5">
    <location>
        <begin position="365"/>
        <end position="383"/>
    </location>
</feature>
<dbReference type="Proteomes" id="UP000228496">
    <property type="component" value="Unassembled WGS sequence"/>
</dbReference>
<evidence type="ECO:0000259" key="6">
    <source>
        <dbReference type="PROSITE" id="PS50234"/>
    </source>
</evidence>
<dbReference type="PANTHER" id="PTHR22550:SF5">
    <property type="entry name" value="LEUCINE ZIPPER PROTEIN 4"/>
    <property type="match status" value="1"/>
</dbReference>
<accession>A0A2J0Q8A9</accession>
<keyword evidence="3 5" id="KW-1133">Transmembrane helix</keyword>
<feature type="transmembrane region" description="Helical" evidence="5">
    <location>
        <begin position="6"/>
        <end position="23"/>
    </location>
</feature>
<feature type="domain" description="VWFA" evidence="6">
    <location>
        <begin position="86"/>
        <end position="342"/>
    </location>
</feature>
<organism evidence="7 8">
    <name type="scientific">Candidatus Yanofskybacteria bacterium CG10_big_fil_rev_8_21_14_0_10_36_16</name>
    <dbReference type="NCBI Taxonomy" id="1975096"/>
    <lineage>
        <taxon>Bacteria</taxon>
        <taxon>Candidatus Yanofskyibacteriota</taxon>
    </lineage>
</organism>
<evidence type="ECO:0000256" key="1">
    <source>
        <dbReference type="ARBA" id="ARBA00022475"/>
    </source>
</evidence>
<evidence type="ECO:0000256" key="4">
    <source>
        <dbReference type="ARBA" id="ARBA00023136"/>
    </source>
</evidence>
<reference evidence="7 8" key="1">
    <citation type="submission" date="2017-09" db="EMBL/GenBank/DDBJ databases">
        <title>Depth-based differentiation of microbial function through sediment-hosted aquifers and enrichment of novel symbionts in the deep terrestrial subsurface.</title>
        <authorList>
            <person name="Probst A.J."/>
            <person name="Ladd B."/>
            <person name="Jarett J.K."/>
            <person name="Geller-Mcgrath D.E."/>
            <person name="Sieber C.M."/>
            <person name="Emerson J.B."/>
            <person name="Anantharaman K."/>
            <person name="Thomas B.C."/>
            <person name="Malmstrom R."/>
            <person name="Stieglmeier M."/>
            <person name="Klingl A."/>
            <person name="Woyke T."/>
            <person name="Ryan C.M."/>
            <person name="Banfield J.F."/>
        </authorList>
    </citation>
    <scope>NUCLEOTIDE SEQUENCE [LARGE SCALE GENOMIC DNA]</scope>
    <source>
        <strain evidence="7">CG10_big_fil_rev_8_21_14_0_10_36_16</strain>
    </source>
</reference>
<dbReference type="InterPro" id="IPR050768">
    <property type="entry name" value="UPF0353/GerABKA_families"/>
</dbReference>
<dbReference type="PANTHER" id="PTHR22550">
    <property type="entry name" value="SPORE GERMINATION PROTEIN"/>
    <property type="match status" value="1"/>
</dbReference>
<keyword evidence="1" id="KW-1003">Cell membrane</keyword>
<dbReference type="EMBL" id="PCXQ01000002">
    <property type="protein sequence ID" value="PJE51448.1"/>
    <property type="molecule type" value="Genomic_DNA"/>
</dbReference>
<protein>
    <recommendedName>
        <fullName evidence="6">VWFA domain-containing protein</fullName>
    </recommendedName>
</protein>
<dbReference type="AlphaFoldDB" id="A0A2J0Q8A9"/>
<evidence type="ECO:0000256" key="3">
    <source>
        <dbReference type="ARBA" id="ARBA00022989"/>
    </source>
</evidence>
<evidence type="ECO:0000256" key="5">
    <source>
        <dbReference type="SAM" id="Phobius"/>
    </source>
</evidence>
<proteinExistence type="predicted"/>
<evidence type="ECO:0000313" key="8">
    <source>
        <dbReference type="Proteomes" id="UP000228496"/>
    </source>
</evidence>
<evidence type="ECO:0000256" key="2">
    <source>
        <dbReference type="ARBA" id="ARBA00022692"/>
    </source>
</evidence>
<name>A0A2J0Q8A9_9BACT</name>
<keyword evidence="4 5" id="KW-0472">Membrane</keyword>
<feature type="transmembrane region" description="Helical" evidence="5">
    <location>
        <begin position="55"/>
        <end position="73"/>
    </location>
</feature>
<keyword evidence="2 5" id="KW-0812">Transmembrane</keyword>
<dbReference type="InterPro" id="IPR036465">
    <property type="entry name" value="vWFA_dom_sf"/>
</dbReference>
<sequence>MELKHPEFLLGILIFVLLLFFISKIRKRRGISYSSKLATAKISFIWKTISVLPKILYLSLAFVLLFALAAPFIEESSTETTIIGKVLVPCIDVSGSMDINIDLYAMTKLEFVKKILQEFLESRKEVDSVGLTAFSGGGEGWGAGVIQYPTLDKDLFINSSKRITGSMFGGSTAIGEGIFVSVLAINENIWNKKLRQETGSPDAEFDIIRLWNAVNALNMPEMGLPNESSGSEDNAIIAEAISLTPPEENKHKVIILFSDGDSNTGLDPIKSIWLAARLGIKVYYIEIRDNEAYRNSDGFIVRGENYNIPEHLKNLRIMVNQSGGKYFAGDDYEDVKRFFMEVSRLEQNEVTTKIKYSNRESYQQFIWLAAGILALLIFIENLFPSN</sequence>
<evidence type="ECO:0000313" key="7">
    <source>
        <dbReference type="EMBL" id="PJE51448.1"/>
    </source>
</evidence>